<dbReference type="SMART" id="SM00448">
    <property type="entry name" value="REC"/>
    <property type="match status" value="1"/>
</dbReference>
<dbReference type="AlphaFoldDB" id="A0A2S9IRS7"/>
<dbReference type="PANTHER" id="PTHR44591">
    <property type="entry name" value="STRESS RESPONSE REGULATOR PROTEIN 1"/>
    <property type="match status" value="1"/>
</dbReference>
<evidence type="ECO:0000259" key="3">
    <source>
        <dbReference type="PROSITE" id="PS50110"/>
    </source>
</evidence>
<keyword evidence="5" id="KW-1185">Reference proteome</keyword>
<dbReference type="PROSITE" id="PS50110">
    <property type="entry name" value="RESPONSE_REGULATORY"/>
    <property type="match status" value="1"/>
</dbReference>
<evidence type="ECO:0000313" key="5">
    <source>
        <dbReference type="Proteomes" id="UP000239434"/>
    </source>
</evidence>
<keyword evidence="1 2" id="KW-0597">Phosphoprotein</keyword>
<evidence type="ECO:0000256" key="2">
    <source>
        <dbReference type="PROSITE-ProRule" id="PRU00169"/>
    </source>
</evidence>
<accession>A0A2S9IRS7</accession>
<comment type="caution">
    <text evidence="4">The sequence shown here is derived from an EMBL/GenBank/DDBJ whole genome shotgun (WGS) entry which is preliminary data.</text>
</comment>
<feature type="domain" description="Response regulatory" evidence="3">
    <location>
        <begin position="1"/>
        <end position="115"/>
    </location>
</feature>
<dbReference type="Proteomes" id="UP000239434">
    <property type="component" value="Unassembled WGS sequence"/>
</dbReference>
<sequence length="117" mass="12754">MISIIDDDLSLQSALVRLVRSLGYSARGFASAEEFLETGFMPKSSCVITDIHMPGMSGIDLMRVLEKRGSCIPVILITARTETVLEENAVASGAHCFLRKPIDTEVLSVCIERALKP</sequence>
<dbReference type="GO" id="GO:0000160">
    <property type="term" value="P:phosphorelay signal transduction system"/>
    <property type="evidence" value="ECO:0007669"/>
    <property type="project" value="InterPro"/>
</dbReference>
<proteinExistence type="predicted"/>
<gene>
    <name evidence="4" type="ORF">C5748_12980</name>
</gene>
<dbReference type="InterPro" id="IPR001789">
    <property type="entry name" value="Sig_transdc_resp-reg_receiver"/>
</dbReference>
<dbReference type="EMBL" id="PVBR01000008">
    <property type="protein sequence ID" value="PRD43220.1"/>
    <property type="molecule type" value="Genomic_DNA"/>
</dbReference>
<feature type="modified residue" description="4-aspartylphosphate" evidence="2">
    <location>
        <position position="50"/>
    </location>
</feature>
<dbReference type="Pfam" id="PF00072">
    <property type="entry name" value="Response_reg"/>
    <property type="match status" value="1"/>
</dbReference>
<dbReference type="InterPro" id="IPR011006">
    <property type="entry name" value="CheY-like_superfamily"/>
</dbReference>
<evidence type="ECO:0000313" key="4">
    <source>
        <dbReference type="EMBL" id="PRD43220.1"/>
    </source>
</evidence>
<evidence type="ECO:0000256" key="1">
    <source>
        <dbReference type="ARBA" id="ARBA00022553"/>
    </source>
</evidence>
<name>A0A2S9IRS7_9HYPH</name>
<dbReference type="PANTHER" id="PTHR44591:SF25">
    <property type="entry name" value="CHEMOTAXIS TWO-COMPONENT RESPONSE REGULATOR"/>
    <property type="match status" value="1"/>
</dbReference>
<reference evidence="4 5" key="1">
    <citation type="submission" date="2018-02" db="EMBL/GenBank/DDBJ databases">
        <title>The draft genome of Phyllobacterium sp. 1N-3.</title>
        <authorList>
            <person name="Liu L."/>
            <person name="Li L."/>
            <person name="Zhang X."/>
            <person name="Wang T."/>
            <person name="Liang L."/>
        </authorList>
    </citation>
    <scope>NUCLEOTIDE SEQUENCE [LARGE SCALE GENOMIC DNA]</scope>
    <source>
        <strain evidence="4 5">1N-3</strain>
    </source>
</reference>
<dbReference type="Gene3D" id="3.40.50.2300">
    <property type="match status" value="1"/>
</dbReference>
<dbReference type="InterPro" id="IPR050595">
    <property type="entry name" value="Bact_response_regulator"/>
</dbReference>
<protein>
    <submittedName>
        <fullName evidence="4">Response regulator</fullName>
    </submittedName>
</protein>
<organism evidence="4 5">
    <name type="scientific">Phyllobacterium phragmitis</name>
    <dbReference type="NCBI Taxonomy" id="2670329"/>
    <lineage>
        <taxon>Bacteria</taxon>
        <taxon>Pseudomonadati</taxon>
        <taxon>Pseudomonadota</taxon>
        <taxon>Alphaproteobacteria</taxon>
        <taxon>Hyphomicrobiales</taxon>
        <taxon>Phyllobacteriaceae</taxon>
        <taxon>Phyllobacterium</taxon>
    </lineage>
</organism>
<dbReference type="SUPFAM" id="SSF52172">
    <property type="entry name" value="CheY-like"/>
    <property type="match status" value="1"/>
</dbReference>